<evidence type="ECO:0000256" key="4">
    <source>
        <dbReference type="ARBA" id="ARBA00023002"/>
    </source>
</evidence>
<sequence>MNRLTSEQMLLGTSHTHTYVLMTKPQLTYTPQHATFVAEVSGVDWTNINQELADELKSGLAKYGVLVFRDTPLTDDTHVALARLFGPLDDVTPYNKLGRINRLKYDELFDVSNVDADGNIIQPESLRGIMGKGNTLFHVDSSFNPRRAGLSMLLAHELPPPGTGGNTEFADTRTAYDELTPDVKARIQDYVLWHSQFHSRRRASPGHPLLDEPRFLPESHPFGKHRLVQTHEASGRTNLYIANHAYRVDSLPIAEGRAEIDRILAHCTQPRYVHVHEWHAPGDLVIWDNTCAMHRACTGAYEGKYARDMRRATVHDTSAQAWGLNTVGDTWRSGLP</sequence>
<keyword evidence="5" id="KW-0408">Iron</keyword>
<proteinExistence type="inferred from homology"/>
<protein>
    <submittedName>
        <fullName evidence="7">2,4-dichlorophenoxyacetate alpha-ketoglutarate dioxygenase</fullName>
    </submittedName>
</protein>
<gene>
    <name evidence="7" type="ORF">CC85DRAFT_286211</name>
</gene>
<keyword evidence="4" id="KW-0560">Oxidoreductase</keyword>
<evidence type="ECO:0000256" key="5">
    <source>
        <dbReference type="ARBA" id="ARBA00023004"/>
    </source>
</evidence>
<dbReference type="InterPro" id="IPR003819">
    <property type="entry name" value="TauD/TfdA-like"/>
</dbReference>
<reference evidence="7 8" key="1">
    <citation type="submission" date="2015-03" db="EMBL/GenBank/DDBJ databases">
        <title>Genomics and transcriptomics of the oil-accumulating basidiomycete yeast T. oleaginosus allow insights into substrate utilization and the diverse evolutionary trajectories of mating systems in fungi.</title>
        <authorList>
            <consortium name="DOE Joint Genome Institute"/>
            <person name="Kourist R."/>
            <person name="Kracht O."/>
            <person name="Bracharz F."/>
            <person name="Lipzen A."/>
            <person name="Nolan M."/>
            <person name="Ohm R."/>
            <person name="Grigoriev I."/>
            <person name="Sun S."/>
            <person name="Heitman J."/>
            <person name="Bruck T."/>
            <person name="Nowrousian M."/>
        </authorList>
    </citation>
    <scope>NUCLEOTIDE SEQUENCE [LARGE SCALE GENOMIC DNA]</scope>
    <source>
        <strain evidence="7 8">IBC0246</strain>
    </source>
</reference>
<dbReference type="AlphaFoldDB" id="A0A0J0XKP6"/>
<dbReference type="Proteomes" id="UP000053611">
    <property type="component" value="Unassembled WGS sequence"/>
</dbReference>
<evidence type="ECO:0000313" key="7">
    <source>
        <dbReference type="EMBL" id="KLT41676.1"/>
    </source>
</evidence>
<dbReference type="SUPFAM" id="SSF51197">
    <property type="entry name" value="Clavaminate synthase-like"/>
    <property type="match status" value="1"/>
</dbReference>
<dbReference type="OrthoDB" id="5818554at2759"/>
<organism evidence="7 8">
    <name type="scientific">Cutaneotrichosporon oleaginosum</name>
    <dbReference type="NCBI Taxonomy" id="879819"/>
    <lineage>
        <taxon>Eukaryota</taxon>
        <taxon>Fungi</taxon>
        <taxon>Dikarya</taxon>
        <taxon>Basidiomycota</taxon>
        <taxon>Agaricomycotina</taxon>
        <taxon>Tremellomycetes</taxon>
        <taxon>Trichosporonales</taxon>
        <taxon>Trichosporonaceae</taxon>
        <taxon>Cutaneotrichosporon</taxon>
    </lineage>
</organism>
<dbReference type="STRING" id="879819.A0A0J0XKP6"/>
<dbReference type="GO" id="GO:0051213">
    <property type="term" value="F:dioxygenase activity"/>
    <property type="evidence" value="ECO:0007669"/>
    <property type="project" value="UniProtKB-KW"/>
</dbReference>
<evidence type="ECO:0000256" key="2">
    <source>
        <dbReference type="ARBA" id="ARBA00022723"/>
    </source>
</evidence>
<dbReference type="RefSeq" id="XP_018278167.1">
    <property type="nucleotide sequence ID" value="XM_018423440.1"/>
</dbReference>
<evidence type="ECO:0000256" key="1">
    <source>
        <dbReference type="ARBA" id="ARBA00005896"/>
    </source>
</evidence>
<name>A0A0J0XKP6_9TREE</name>
<dbReference type="EMBL" id="KQ087214">
    <property type="protein sequence ID" value="KLT41676.1"/>
    <property type="molecule type" value="Genomic_DNA"/>
</dbReference>
<dbReference type="Gene3D" id="3.60.130.10">
    <property type="entry name" value="Clavaminate synthase-like"/>
    <property type="match status" value="1"/>
</dbReference>
<evidence type="ECO:0000313" key="8">
    <source>
        <dbReference type="Proteomes" id="UP000053611"/>
    </source>
</evidence>
<keyword evidence="8" id="KW-1185">Reference proteome</keyword>
<feature type="domain" description="TauD/TfdA-like" evidence="6">
    <location>
        <begin position="31"/>
        <end position="313"/>
    </location>
</feature>
<keyword evidence="2" id="KW-0479">Metal-binding</keyword>
<dbReference type="Pfam" id="PF02668">
    <property type="entry name" value="TauD"/>
    <property type="match status" value="1"/>
</dbReference>
<dbReference type="InterPro" id="IPR051178">
    <property type="entry name" value="TfdA_dioxygenase"/>
</dbReference>
<dbReference type="InterPro" id="IPR042098">
    <property type="entry name" value="TauD-like_sf"/>
</dbReference>
<evidence type="ECO:0000259" key="6">
    <source>
        <dbReference type="Pfam" id="PF02668"/>
    </source>
</evidence>
<keyword evidence="3 7" id="KW-0223">Dioxygenase</keyword>
<accession>A0A0J0XKP6</accession>
<dbReference type="PANTHER" id="PTHR43779:SF3">
    <property type="entry name" value="(3R)-3-[(CARBOXYMETHYL)AMINO]FATTY ACID OXYGENASE_DECARBOXYLASE"/>
    <property type="match status" value="1"/>
</dbReference>
<dbReference type="GeneID" id="28984043"/>
<evidence type="ECO:0000256" key="3">
    <source>
        <dbReference type="ARBA" id="ARBA00022964"/>
    </source>
</evidence>
<dbReference type="PANTHER" id="PTHR43779">
    <property type="entry name" value="DIOXYGENASE RV0097-RELATED"/>
    <property type="match status" value="1"/>
</dbReference>
<dbReference type="GO" id="GO:0046872">
    <property type="term" value="F:metal ion binding"/>
    <property type="evidence" value="ECO:0007669"/>
    <property type="project" value="UniProtKB-KW"/>
</dbReference>
<comment type="similarity">
    <text evidence="1">Belongs to the TfdA dioxygenase family.</text>
</comment>